<reference evidence="2 3" key="1">
    <citation type="submission" date="2019-08" db="EMBL/GenBank/DDBJ databases">
        <authorList>
            <person name="Dhanesh K."/>
            <person name="Kumar G."/>
            <person name="Sasikala C."/>
            <person name="Venkata Ramana C."/>
        </authorList>
    </citation>
    <scope>NUCLEOTIDE SEQUENCE [LARGE SCALE GENOMIC DNA]</scope>
    <source>
        <strain evidence="2 3">JC645</strain>
    </source>
</reference>
<proteinExistence type="predicted"/>
<dbReference type="RefSeq" id="WP_150080075.1">
    <property type="nucleotide sequence ID" value="NZ_VWOX01000087.1"/>
</dbReference>
<gene>
    <name evidence="2" type="ORF">FYK55_28745</name>
</gene>
<dbReference type="EMBL" id="VWOX01000087">
    <property type="protein sequence ID" value="KAA5532958.1"/>
    <property type="molecule type" value="Genomic_DNA"/>
</dbReference>
<feature type="chain" id="PRO_5024462046" evidence="1">
    <location>
        <begin position="20"/>
        <end position="92"/>
    </location>
</feature>
<name>A0A5M6CCQ5_9BACT</name>
<accession>A0A5M6CCQ5</accession>
<organism evidence="2 3">
    <name type="scientific">Roseiconus nitratireducens</name>
    <dbReference type="NCBI Taxonomy" id="2605748"/>
    <lineage>
        <taxon>Bacteria</taxon>
        <taxon>Pseudomonadati</taxon>
        <taxon>Planctomycetota</taxon>
        <taxon>Planctomycetia</taxon>
        <taxon>Pirellulales</taxon>
        <taxon>Pirellulaceae</taxon>
        <taxon>Roseiconus</taxon>
    </lineage>
</organism>
<keyword evidence="1" id="KW-0732">Signal</keyword>
<evidence type="ECO:0000256" key="1">
    <source>
        <dbReference type="SAM" id="SignalP"/>
    </source>
</evidence>
<protein>
    <submittedName>
        <fullName evidence="2">Uncharacterized protein</fullName>
    </submittedName>
</protein>
<dbReference type="Proteomes" id="UP000324479">
    <property type="component" value="Unassembled WGS sequence"/>
</dbReference>
<evidence type="ECO:0000313" key="3">
    <source>
        <dbReference type="Proteomes" id="UP000324479"/>
    </source>
</evidence>
<keyword evidence="3" id="KW-1185">Reference proteome</keyword>
<feature type="signal peptide" evidence="1">
    <location>
        <begin position="1"/>
        <end position="19"/>
    </location>
</feature>
<sequence length="92" mass="9942">MKFKSVGRFIAAASLLAMFAGFGYGLGSQQGHNQGFDDSRRVNDVAGYPVPANYTSALTPVPYQENASFAFDTFVFVDEKGRKMAVPVPASR</sequence>
<dbReference type="AlphaFoldDB" id="A0A5M6CCQ5"/>
<evidence type="ECO:0000313" key="2">
    <source>
        <dbReference type="EMBL" id="KAA5532958.1"/>
    </source>
</evidence>
<comment type="caution">
    <text evidence="2">The sequence shown here is derived from an EMBL/GenBank/DDBJ whole genome shotgun (WGS) entry which is preliminary data.</text>
</comment>